<gene>
    <name evidence="6" type="ORF">NQ491_06580</name>
</gene>
<dbReference type="PROSITE" id="PS50850">
    <property type="entry name" value="MFS"/>
    <property type="match status" value="1"/>
</dbReference>
<feature type="transmembrane region" description="Helical" evidence="4">
    <location>
        <begin position="101"/>
        <end position="124"/>
    </location>
</feature>
<feature type="transmembrane region" description="Helical" evidence="4">
    <location>
        <begin position="203"/>
        <end position="223"/>
    </location>
</feature>
<organism evidence="6 7">
    <name type="scientific">Alistipes ihumii AP11</name>
    <dbReference type="NCBI Taxonomy" id="1211813"/>
    <lineage>
        <taxon>Bacteria</taxon>
        <taxon>Pseudomonadati</taxon>
        <taxon>Bacteroidota</taxon>
        <taxon>Bacteroidia</taxon>
        <taxon>Bacteroidales</taxon>
        <taxon>Rikenellaceae</taxon>
        <taxon>Alistipes</taxon>
    </lineage>
</organism>
<keyword evidence="7" id="KW-1185">Reference proteome</keyword>
<evidence type="ECO:0000256" key="4">
    <source>
        <dbReference type="SAM" id="Phobius"/>
    </source>
</evidence>
<dbReference type="CDD" id="cd17489">
    <property type="entry name" value="MFS_YfcJ_like"/>
    <property type="match status" value="1"/>
</dbReference>
<dbReference type="Gene3D" id="1.20.1250.20">
    <property type="entry name" value="MFS general substrate transporter like domains"/>
    <property type="match status" value="1"/>
</dbReference>
<keyword evidence="3 4" id="KW-0472">Membrane</keyword>
<dbReference type="InterPro" id="IPR052714">
    <property type="entry name" value="MFS_Exporter"/>
</dbReference>
<feature type="transmembrane region" description="Helical" evidence="4">
    <location>
        <begin position="163"/>
        <end position="183"/>
    </location>
</feature>
<dbReference type="EMBL" id="CP102294">
    <property type="protein sequence ID" value="UWN56335.1"/>
    <property type="molecule type" value="Genomic_DNA"/>
</dbReference>
<dbReference type="Pfam" id="PF07690">
    <property type="entry name" value="MFS_1"/>
    <property type="match status" value="1"/>
</dbReference>
<evidence type="ECO:0000256" key="1">
    <source>
        <dbReference type="ARBA" id="ARBA00022692"/>
    </source>
</evidence>
<evidence type="ECO:0000313" key="6">
    <source>
        <dbReference type="EMBL" id="UWN56335.1"/>
    </source>
</evidence>
<reference evidence="6" key="1">
    <citation type="journal article" date="2022" name="Cell">
        <title>Design, construction, and in vivo augmentation of a complex gut microbiome.</title>
        <authorList>
            <person name="Cheng A.G."/>
            <person name="Ho P.Y."/>
            <person name="Aranda-Diaz A."/>
            <person name="Jain S."/>
            <person name="Yu F.B."/>
            <person name="Meng X."/>
            <person name="Wang M."/>
            <person name="Iakiviak M."/>
            <person name="Nagashima K."/>
            <person name="Zhao A."/>
            <person name="Murugkar P."/>
            <person name="Patil A."/>
            <person name="Atabakhsh K."/>
            <person name="Weakley A."/>
            <person name="Yan J."/>
            <person name="Brumbaugh A.R."/>
            <person name="Higginbottom S."/>
            <person name="Dimas A."/>
            <person name="Shiver A.L."/>
            <person name="Deutschbauer A."/>
            <person name="Neff N."/>
            <person name="Sonnenburg J.L."/>
            <person name="Huang K.C."/>
            <person name="Fischbach M.A."/>
        </authorList>
    </citation>
    <scope>NUCLEOTIDE SEQUENCE</scope>
    <source>
        <strain evidence="6">AP11</strain>
    </source>
</reference>
<dbReference type="PANTHER" id="PTHR23531">
    <property type="entry name" value="QUINOLENE RESISTANCE PROTEIN NORA"/>
    <property type="match status" value="1"/>
</dbReference>
<evidence type="ECO:0000256" key="3">
    <source>
        <dbReference type="ARBA" id="ARBA00023136"/>
    </source>
</evidence>
<sequence length="398" mass="43568">MSKERLVTSSYCYILSANFLLFFGFYLLMPVLPFYLTEEFGTGSGMAGAVLSCYTIAALSVRPFSGYLLDTFARKPLYLLAFFVFTSVFAGYLLAGTLTLFTILRVVHGFSFGMVTVAGNTVVIDIMPSSRRGEGLGYYGLANNIAMSVGPMVGLFLHDAYSFEVIFVCSLISCSLGFAMASLVKAPVKAPVKREPVSLDRFILVKGIPAGIDLLMLSIPYGMTTTYVAMYARQIGITHGMGVFFTLMAVGMAISRIFSGRQVDKGRVTRVIAWGMYLVCLCFFALSSCAMLMRLNETLSLWIFFGVALFLGVGFGTMFPAFNTLFVNLAPNNQRGTATSTYLTSWDVGIGIGLLLGGYIAQISTFDKAYLFGACLTVASIVYFQWKVAPHFERNKLR</sequence>
<proteinExistence type="predicted"/>
<evidence type="ECO:0000259" key="5">
    <source>
        <dbReference type="PROSITE" id="PS50850"/>
    </source>
</evidence>
<protein>
    <submittedName>
        <fullName evidence="6">MFS transporter</fullName>
    </submittedName>
</protein>
<dbReference type="PANTHER" id="PTHR23531:SF1">
    <property type="entry name" value="QUINOLENE RESISTANCE PROTEIN NORA"/>
    <property type="match status" value="1"/>
</dbReference>
<feature type="transmembrane region" description="Helical" evidence="4">
    <location>
        <begin position="369"/>
        <end position="386"/>
    </location>
</feature>
<keyword evidence="1 4" id="KW-0812">Transmembrane</keyword>
<dbReference type="GeneID" id="82891384"/>
<evidence type="ECO:0000313" key="7">
    <source>
        <dbReference type="Proteomes" id="UP001059295"/>
    </source>
</evidence>
<dbReference type="RefSeq" id="WP_019246126.1">
    <property type="nucleotide sequence ID" value="NZ_CAPH01000013.1"/>
</dbReference>
<feature type="transmembrane region" description="Helical" evidence="4">
    <location>
        <begin position="77"/>
        <end position="95"/>
    </location>
</feature>
<dbReference type="Proteomes" id="UP001059295">
    <property type="component" value="Chromosome"/>
</dbReference>
<feature type="transmembrane region" description="Helical" evidence="4">
    <location>
        <begin position="42"/>
        <end position="65"/>
    </location>
</feature>
<feature type="transmembrane region" description="Helical" evidence="4">
    <location>
        <begin position="271"/>
        <end position="293"/>
    </location>
</feature>
<feature type="transmembrane region" description="Helical" evidence="4">
    <location>
        <begin position="136"/>
        <end position="157"/>
    </location>
</feature>
<dbReference type="InterPro" id="IPR011701">
    <property type="entry name" value="MFS"/>
</dbReference>
<keyword evidence="2 4" id="KW-1133">Transmembrane helix</keyword>
<feature type="domain" description="Major facilitator superfamily (MFS) profile" evidence="5">
    <location>
        <begin position="10"/>
        <end position="391"/>
    </location>
</feature>
<dbReference type="InterPro" id="IPR036259">
    <property type="entry name" value="MFS_trans_sf"/>
</dbReference>
<accession>A0ABY5UW84</accession>
<feature type="transmembrane region" description="Helical" evidence="4">
    <location>
        <begin position="299"/>
        <end position="322"/>
    </location>
</feature>
<name>A0ABY5UW84_9BACT</name>
<feature type="transmembrane region" description="Helical" evidence="4">
    <location>
        <begin position="12"/>
        <end position="36"/>
    </location>
</feature>
<feature type="transmembrane region" description="Helical" evidence="4">
    <location>
        <begin position="343"/>
        <end position="363"/>
    </location>
</feature>
<feature type="transmembrane region" description="Helical" evidence="4">
    <location>
        <begin position="235"/>
        <end position="259"/>
    </location>
</feature>
<dbReference type="SUPFAM" id="SSF103473">
    <property type="entry name" value="MFS general substrate transporter"/>
    <property type="match status" value="1"/>
</dbReference>
<dbReference type="InterPro" id="IPR020846">
    <property type="entry name" value="MFS_dom"/>
</dbReference>
<evidence type="ECO:0000256" key="2">
    <source>
        <dbReference type="ARBA" id="ARBA00022989"/>
    </source>
</evidence>